<gene>
    <name evidence="1" type="ORF">UFOPK1842_00450</name>
</gene>
<sequence>MEAQGADGIIAANETHVTITWKTLRGRLSSIDGSNLEVIPISRIFDTVLIPATPGSKGCLQFSLIGNENPLTFEENWMSNLRKNKTTHAVLFHLPSQFQINALRTFVHERISYLRSNQSQII</sequence>
<reference evidence="1" key="1">
    <citation type="submission" date="2020-05" db="EMBL/GenBank/DDBJ databases">
        <authorList>
            <person name="Chiriac C."/>
            <person name="Salcher M."/>
            <person name="Ghai R."/>
            <person name="Kavagutti S V."/>
        </authorList>
    </citation>
    <scope>NUCLEOTIDE SEQUENCE</scope>
</reference>
<proteinExistence type="predicted"/>
<dbReference type="AlphaFoldDB" id="A0A6J6H1S3"/>
<accession>A0A6J6H1S3</accession>
<evidence type="ECO:0000313" key="1">
    <source>
        <dbReference type="EMBL" id="CAB4605165.1"/>
    </source>
</evidence>
<name>A0A6J6H1S3_9ZZZZ</name>
<organism evidence="1">
    <name type="scientific">freshwater metagenome</name>
    <dbReference type="NCBI Taxonomy" id="449393"/>
    <lineage>
        <taxon>unclassified sequences</taxon>
        <taxon>metagenomes</taxon>
        <taxon>ecological metagenomes</taxon>
    </lineage>
</organism>
<dbReference type="EMBL" id="CAEZUQ010000038">
    <property type="protein sequence ID" value="CAB4605165.1"/>
    <property type="molecule type" value="Genomic_DNA"/>
</dbReference>
<protein>
    <submittedName>
        <fullName evidence="1">Unannotated protein</fullName>
    </submittedName>
</protein>